<evidence type="ECO:0000256" key="1">
    <source>
        <dbReference type="SAM" id="Phobius"/>
    </source>
</evidence>
<dbReference type="Pfam" id="PF07247">
    <property type="entry name" value="AATase"/>
    <property type="match status" value="1"/>
</dbReference>
<sequence length="539" mass="58898">MQLLAVRIMETATSEDMPLRPTGNMERFNIIRNSLNFYNNIQVSATYTIPHSAITTYSLLPILQSALALALQSQPILGVTIQDEGTREPKWKRLASINLDEIVKIIETDDESHDDWITTGHRTRLDRVDELPVWRIIVAVPSSAKSKSEKQDEFSFTLAFYCHHAIGDGLSAGAFHLTFLSALNTLLSHPTSITPQPTISVPKLPLVDTLEQRCKLPISPWFAIKKIVAAYIYTPPSPLTFTGPPIPSTAPLTPPVSNLLTFSFPNPTVQKLLSKCRDQKTTLTCLITVLVARRLAQVHRSRHKRFMGNIPFSVRKWTKHSALDMGCYTSMVAPPFSCEVEVPAGYISCLTSSAPGKEGEDEKALWTAARQCKAFVEAGTKSERNQAVGLLVFVSDIRGFFLGLLGQKREHTFEVTNIGVLDGGKKEEGKARFESATFSSALCTYADPYCVSVVTVKGREMRVGVNWVRGVTPDGDARGLAGWLEGALRGVAEGYVPGSGVYEEVTVDRKGGVGMGFGIWASVGLIGAAAAAAAWMLLK</sequence>
<dbReference type="KEGG" id="psco:LY89DRAFT_661946"/>
<gene>
    <name evidence="2" type="ORF">LY89DRAFT_661946</name>
</gene>
<reference evidence="2 3" key="1">
    <citation type="submission" date="2015-10" db="EMBL/GenBank/DDBJ databases">
        <title>Full genome of DAOMC 229536 Phialocephala scopiformis, a fungal endophyte of spruce producing the potent anti-insectan compound rugulosin.</title>
        <authorList>
            <consortium name="DOE Joint Genome Institute"/>
            <person name="Walker A.K."/>
            <person name="Frasz S.L."/>
            <person name="Seifert K.A."/>
            <person name="Miller J.D."/>
            <person name="Mondo S.J."/>
            <person name="Labutti K."/>
            <person name="Lipzen A."/>
            <person name="Dockter R."/>
            <person name="Kennedy M."/>
            <person name="Grigoriev I.V."/>
            <person name="Spatafora J.W."/>
        </authorList>
    </citation>
    <scope>NUCLEOTIDE SEQUENCE [LARGE SCALE GENOMIC DNA]</scope>
    <source>
        <strain evidence="2 3">CBS 120377</strain>
    </source>
</reference>
<dbReference type="InterPro" id="IPR010828">
    <property type="entry name" value="Atf2/Sli1-like"/>
</dbReference>
<protein>
    <recommendedName>
        <fullName evidence="4">Alcohol acetyltransferase</fullName>
    </recommendedName>
</protein>
<dbReference type="Gene3D" id="3.30.559.10">
    <property type="entry name" value="Chloramphenicol acetyltransferase-like domain"/>
    <property type="match status" value="1"/>
</dbReference>
<dbReference type="InterPro" id="IPR052058">
    <property type="entry name" value="Alcohol_O-acetyltransferase"/>
</dbReference>
<dbReference type="RefSeq" id="XP_018060949.1">
    <property type="nucleotide sequence ID" value="XM_018212627.1"/>
</dbReference>
<dbReference type="InterPro" id="IPR023213">
    <property type="entry name" value="CAT-like_dom_sf"/>
</dbReference>
<keyword evidence="3" id="KW-1185">Reference proteome</keyword>
<keyword evidence="1" id="KW-1133">Transmembrane helix</keyword>
<dbReference type="PANTHER" id="PTHR28037">
    <property type="entry name" value="ALCOHOL O-ACETYLTRANSFERASE 1-RELATED"/>
    <property type="match status" value="1"/>
</dbReference>
<dbReference type="GeneID" id="28822353"/>
<dbReference type="EMBL" id="KQ947445">
    <property type="protein sequence ID" value="KUJ06594.1"/>
    <property type="molecule type" value="Genomic_DNA"/>
</dbReference>
<dbReference type="InParanoid" id="A0A132B3U5"/>
<name>A0A132B3U5_MOLSC</name>
<dbReference type="Proteomes" id="UP000070700">
    <property type="component" value="Unassembled WGS sequence"/>
</dbReference>
<accession>A0A132B3U5</accession>
<keyword evidence="1" id="KW-0472">Membrane</keyword>
<dbReference type="PANTHER" id="PTHR28037:SF1">
    <property type="entry name" value="ALCOHOL O-ACETYLTRANSFERASE 1-RELATED"/>
    <property type="match status" value="1"/>
</dbReference>
<evidence type="ECO:0008006" key="4">
    <source>
        <dbReference type="Google" id="ProtNLM"/>
    </source>
</evidence>
<proteinExistence type="predicted"/>
<evidence type="ECO:0000313" key="2">
    <source>
        <dbReference type="EMBL" id="KUJ06594.1"/>
    </source>
</evidence>
<dbReference type="GO" id="GO:0008080">
    <property type="term" value="F:N-acetyltransferase activity"/>
    <property type="evidence" value="ECO:0007669"/>
    <property type="project" value="TreeGrafter"/>
</dbReference>
<organism evidence="2 3">
    <name type="scientific">Mollisia scopiformis</name>
    <name type="common">Conifer needle endophyte fungus</name>
    <name type="synonym">Phialocephala scopiformis</name>
    <dbReference type="NCBI Taxonomy" id="149040"/>
    <lineage>
        <taxon>Eukaryota</taxon>
        <taxon>Fungi</taxon>
        <taxon>Dikarya</taxon>
        <taxon>Ascomycota</taxon>
        <taxon>Pezizomycotina</taxon>
        <taxon>Leotiomycetes</taxon>
        <taxon>Helotiales</taxon>
        <taxon>Mollisiaceae</taxon>
        <taxon>Mollisia</taxon>
    </lineage>
</organism>
<dbReference type="OrthoDB" id="2150604at2759"/>
<dbReference type="AlphaFoldDB" id="A0A132B3U5"/>
<feature type="transmembrane region" description="Helical" evidence="1">
    <location>
        <begin position="517"/>
        <end position="538"/>
    </location>
</feature>
<keyword evidence="1" id="KW-0812">Transmembrane</keyword>
<evidence type="ECO:0000313" key="3">
    <source>
        <dbReference type="Proteomes" id="UP000070700"/>
    </source>
</evidence>
<dbReference type="SUPFAM" id="SSF52777">
    <property type="entry name" value="CoA-dependent acyltransferases"/>
    <property type="match status" value="2"/>
</dbReference>